<sequence length="189" mass="21407">MEIYKPIFLIVPTGMDIVDAINFSHKKDVSIMVHHASSVISKVNIFNSLSPSNCLSFQGNLHMFYLLGFYTKSLSPSPPKNIPYSFFNIQFLKDWTHQIYGGLVGHKLIIVEHVRVMASMIKKHEYHKVVNPITYPNVQPIMKSTHATRYVVNGLNDITNNTTNHPSFSIGPLSSSLMKIQPHVDPLEM</sequence>
<evidence type="ECO:0000313" key="2">
    <source>
        <dbReference type="Proteomes" id="UP000075243"/>
    </source>
</evidence>
<evidence type="ECO:0000313" key="1">
    <source>
        <dbReference type="EMBL" id="KYP44866.1"/>
    </source>
</evidence>
<reference evidence="1" key="1">
    <citation type="journal article" date="2012" name="Nat. Biotechnol.">
        <title>Draft genome sequence of pigeonpea (Cajanus cajan), an orphan legume crop of resource-poor farmers.</title>
        <authorList>
            <person name="Varshney R.K."/>
            <person name="Chen W."/>
            <person name="Li Y."/>
            <person name="Bharti A.K."/>
            <person name="Saxena R.K."/>
            <person name="Schlueter J.A."/>
            <person name="Donoghue M.T."/>
            <person name="Azam S."/>
            <person name="Fan G."/>
            <person name="Whaley A.M."/>
            <person name="Farmer A.D."/>
            <person name="Sheridan J."/>
            <person name="Iwata A."/>
            <person name="Tuteja R."/>
            <person name="Penmetsa R.V."/>
            <person name="Wu W."/>
            <person name="Upadhyaya H.D."/>
            <person name="Yang S.P."/>
            <person name="Shah T."/>
            <person name="Saxena K.B."/>
            <person name="Michael T."/>
            <person name="McCombie W.R."/>
            <person name="Yang B."/>
            <person name="Zhang G."/>
            <person name="Yang H."/>
            <person name="Wang J."/>
            <person name="Spillane C."/>
            <person name="Cook D.R."/>
            <person name="May G.D."/>
            <person name="Xu X."/>
            <person name="Jackson S.A."/>
        </authorList>
    </citation>
    <scope>NUCLEOTIDE SEQUENCE [LARGE SCALE GENOMIC DNA]</scope>
</reference>
<dbReference type="Gramene" id="C.cajan_31586.t">
    <property type="protein sequence ID" value="C.cajan_31586.t.cds1"/>
    <property type="gene ID" value="C.cajan_31586"/>
</dbReference>
<proteinExistence type="predicted"/>
<dbReference type="EMBL" id="KQ483610">
    <property type="protein sequence ID" value="KYP44866.1"/>
    <property type="molecule type" value="Genomic_DNA"/>
</dbReference>
<protein>
    <submittedName>
        <fullName evidence="1">Uncharacterized protein</fullName>
    </submittedName>
</protein>
<gene>
    <name evidence="1" type="ORF">KK1_033607</name>
</gene>
<accession>A0A151RQP1</accession>
<name>A0A151RQP1_CAJCA</name>
<dbReference type="Proteomes" id="UP000075243">
    <property type="component" value="Unassembled WGS sequence"/>
</dbReference>
<dbReference type="AlphaFoldDB" id="A0A151RQP1"/>
<organism evidence="1 2">
    <name type="scientific">Cajanus cajan</name>
    <name type="common">Pigeon pea</name>
    <name type="synonym">Cajanus indicus</name>
    <dbReference type="NCBI Taxonomy" id="3821"/>
    <lineage>
        <taxon>Eukaryota</taxon>
        <taxon>Viridiplantae</taxon>
        <taxon>Streptophyta</taxon>
        <taxon>Embryophyta</taxon>
        <taxon>Tracheophyta</taxon>
        <taxon>Spermatophyta</taxon>
        <taxon>Magnoliopsida</taxon>
        <taxon>eudicotyledons</taxon>
        <taxon>Gunneridae</taxon>
        <taxon>Pentapetalae</taxon>
        <taxon>rosids</taxon>
        <taxon>fabids</taxon>
        <taxon>Fabales</taxon>
        <taxon>Fabaceae</taxon>
        <taxon>Papilionoideae</taxon>
        <taxon>50 kb inversion clade</taxon>
        <taxon>NPAAA clade</taxon>
        <taxon>indigoferoid/millettioid clade</taxon>
        <taxon>Phaseoleae</taxon>
        <taxon>Cajanus</taxon>
    </lineage>
</organism>
<keyword evidence="2" id="KW-1185">Reference proteome</keyword>
<dbReference type="STRING" id="3821.A0A151RQP1"/>